<organism evidence="1 2">
    <name type="scientific">Sinosporangium album</name>
    <dbReference type="NCBI Taxonomy" id="504805"/>
    <lineage>
        <taxon>Bacteria</taxon>
        <taxon>Bacillati</taxon>
        <taxon>Actinomycetota</taxon>
        <taxon>Actinomycetes</taxon>
        <taxon>Streptosporangiales</taxon>
        <taxon>Streptosporangiaceae</taxon>
        <taxon>Sinosporangium</taxon>
    </lineage>
</organism>
<dbReference type="RefSeq" id="WP_093170449.1">
    <property type="nucleotide sequence ID" value="NZ_FNCN01000009.1"/>
</dbReference>
<proteinExistence type="predicted"/>
<name>A0A1G7Y7E0_9ACTN</name>
<dbReference type="EMBL" id="FNCN01000009">
    <property type="protein sequence ID" value="SDG92319.1"/>
    <property type="molecule type" value="Genomic_DNA"/>
</dbReference>
<dbReference type="Proteomes" id="UP000198923">
    <property type="component" value="Unassembled WGS sequence"/>
</dbReference>
<gene>
    <name evidence="1" type="ORF">SAMN05421505_109128</name>
</gene>
<dbReference type="InterPro" id="IPR046646">
    <property type="entry name" value="DUF6758"/>
</dbReference>
<dbReference type="STRING" id="504805.SAMN05421505_109128"/>
<dbReference type="OrthoDB" id="5179979at2"/>
<protein>
    <submittedName>
        <fullName evidence="1">Uncharacterized protein</fullName>
    </submittedName>
</protein>
<accession>A0A1G7Y7E0</accession>
<sequence length="218" mass="23340">MRAAPVCPRCFTPLQPSRALPTGWRCAVHGDVFPLQPPHRPTPEALRSLCERSDVPVWLPWPLPAEDWMVSGFAEVEDADGRVRASVVALSGPSVNYGPGDMLVVAEETGIGLGAAYAGLPGPDPGPGFGQGTAQLKVDVMGHPTALWFVDGAADRAVYAGEALGNWLWMIAWPADSGCLIALGRFSLRDLRDNDQEFDLPFGVLSPRLGEERPDGSE</sequence>
<dbReference type="Pfam" id="PF20544">
    <property type="entry name" value="DUF6758"/>
    <property type="match status" value="1"/>
</dbReference>
<evidence type="ECO:0000313" key="1">
    <source>
        <dbReference type="EMBL" id="SDG92319.1"/>
    </source>
</evidence>
<keyword evidence="2" id="KW-1185">Reference proteome</keyword>
<dbReference type="AlphaFoldDB" id="A0A1G7Y7E0"/>
<evidence type="ECO:0000313" key="2">
    <source>
        <dbReference type="Proteomes" id="UP000198923"/>
    </source>
</evidence>
<reference evidence="1 2" key="1">
    <citation type="submission" date="2016-10" db="EMBL/GenBank/DDBJ databases">
        <authorList>
            <person name="de Groot N.N."/>
        </authorList>
    </citation>
    <scope>NUCLEOTIDE SEQUENCE [LARGE SCALE GENOMIC DNA]</scope>
    <source>
        <strain evidence="1 2">CPCC 201354</strain>
    </source>
</reference>